<dbReference type="Proteomes" id="UP000293823">
    <property type="component" value="Unassembled WGS sequence"/>
</dbReference>
<sequence length="257" mass="28945">MPEVQGPLLPPLPVKTPYYSKCLLLEVDGRNCVSKRALLNNKWVLFTAATDLTETLFHTYSQFGSTPNIPAKPSEEELRVETRLQEILEQRDGLVGQLSRLLDSESAHGSSAVKQNNLARHREVLSDHRRELARLKATLNDARNRANLLSNVRSDIDAYRSANPEQAEADYMLDERNRIDNSHNVADSVLSQAYAVQENFSLQRETLTSINRRIVGAASQVPGINSLIGRIGTKKRRDGIILGSFIAFCFLMLLWFR</sequence>
<evidence type="ECO:0000256" key="3">
    <source>
        <dbReference type="ARBA" id="ARBA00022448"/>
    </source>
</evidence>
<feature type="coiled-coil region" evidence="9">
    <location>
        <begin position="118"/>
        <end position="152"/>
    </location>
</feature>
<dbReference type="GO" id="GO:0015031">
    <property type="term" value="P:protein transport"/>
    <property type="evidence" value="ECO:0007669"/>
    <property type="project" value="UniProtKB-KW"/>
</dbReference>
<dbReference type="InterPro" id="IPR023601">
    <property type="entry name" value="Golgi_SNAP_su1"/>
</dbReference>
<dbReference type="Pfam" id="PF12352">
    <property type="entry name" value="V-SNARE_C"/>
    <property type="match status" value="1"/>
</dbReference>
<dbReference type="GO" id="GO:0005484">
    <property type="term" value="F:SNAP receptor activity"/>
    <property type="evidence" value="ECO:0007669"/>
    <property type="project" value="TreeGrafter"/>
</dbReference>
<feature type="transmembrane region" description="Helical" evidence="10">
    <location>
        <begin position="239"/>
        <end position="256"/>
    </location>
</feature>
<dbReference type="GO" id="GO:0006906">
    <property type="term" value="P:vesicle fusion"/>
    <property type="evidence" value="ECO:0007669"/>
    <property type="project" value="TreeGrafter"/>
</dbReference>
<dbReference type="AlphaFoldDB" id="A0A4Q4SNC8"/>
<evidence type="ECO:0000256" key="9">
    <source>
        <dbReference type="SAM" id="Coils"/>
    </source>
</evidence>
<evidence type="ECO:0000313" key="12">
    <source>
        <dbReference type="Proteomes" id="UP000293823"/>
    </source>
</evidence>
<reference evidence="12" key="1">
    <citation type="journal article" date="2019" name="bioRxiv">
        <title>Genomics, evolutionary history and diagnostics of the Alternaria alternata species group including apple and Asian pear pathotypes.</title>
        <authorList>
            <person name="Armitage A.D."/>
            <person name="Cockerton H.M."/>
            <person name="Sreenivasaprasad S."/>
            <person name="Woodhall J.W."/>
            <person name="Lane C.R."/>
            <person name="Harrison R.J."/>
            <person name="Clarkson J.P."/>
        </authorList>
    </citation>
    <scope>NUCLEOTIDE SEQUENCE [LARGE SCALE GENOMIC DNA]</scope>
    <source>
        <strain evidence="12">RGR 97.0016</strain>
    </source>
</reference>
<dbReference type="GO" id="GO:0048219">
    <property type="term" value="P:inter-Golgi cisterna vesicle-mediated transport"/>
    <property type="evidence" value="ECO:0007669"/>
    <property type="project" value="TreeGrafter"/>
</dbReference>
<comment type="similarity">
    <text evidence="2">Belongs to the GOSR1 family.</text>
</comment>
<evidence type="ECO:0000256" key="8">
    <source>
        <dbReference type="ARBA" id="ARBA00023136"/>
    </source>
</evidence>
<comment type="subcellular location">
    <subcellularLocation>
        <location evidence="1">Golgi apparatus membrane</location>
        <topology evidence="1">Single-pass type IV membrane protein</topology>
    </subcellularLocation>
</comment>
<gene>
    <name evidence="11" type="ORF">AA0113_g1322</name>
</gene>
<dbReference type="GO" id="GO:0031201">
    <property type="term" value="C:SNARE complex"/>
    <property type="evidence" value="ECO:0007669"/>
    <property type="project" value="TreeGrafter"/>
</dbReference>
<comment type="caution">
    <text evidence="11">The sequence shown here is derived from an EMBL/GenBank/DDBJ whole genome shotgun (WGS) entry which is preliminary data.</text>
</comment>
<dbReference type="PANTHER" id="PTHR21094:SF2">
    <property type="entry name" value="GOLGI SNAP RECEPTOR COMPLEX MEMBER 1"/>
    <property type="match status" value="1"/>
</dbReference>
<evidence type="ECO:0000256" key="7">
    <source>
        <dbReference type="ARBA" id="ARBA00023034"/>
    </source>
</evidence>
<protein>
    <recommendedName>
        <fullName evidence="13">Golgi SNAP receptor complex member 1</fullName>
    </recommendedName>
</protein>
<proteinExistence type="inferred from homology"/>
<keyword evidence="6 10" id="KW-1133">Transmembrane helix</keyword>
<name>A0A4Q4SNC8_9PLEO</name>
<keyword evidence="4 10" id="KW-0812">Transmembrane</keyword>
<keyword evidence="5" id="KW-0653">Protein transport</keyword>
<evidence type="ECO:0000256" key="2">
    <source>
        <dbReference type="ARBA" id="ARBA00008473"/>
    </source>
</evidence>
<dbReference type="GO" id="GO:0005797">
    <property type="term" value="C:Golgi medial cisterna"/>
    <property type="evidence" value="ECO:0007669"/>
    <property type="project" value="TreeGrafter"/>
</dbReference>
<dbReference type="PANTHER" id="PTHR21094">
    <property type="entry name" value="GOS-28 SNARE- RELATED"/>
    <property type="match status" value="1"/>
</dbReference>
<evidence type="ECO:0000313" key="11">
    <source>
        <dbReference type="EMBL" id="RYO72310.1"/>
    </source>
</evidence>
<accession>A0A4Q4SNC8</accession>
<evidence type="ECO:0000256" key="4">
    <source>
        <dbReference type="ARBA" id="ARBA00022692"/>
    </source>
</evidence>
<evidence type="ECO:0000256" key="5">
    <source>
        <dbReference type="ARBA" id="ARBA00022927"/>
    </source>
</evidence>
<dbReference type="OrthoDB" id="422156at2759"/>
<dbReference type="GO" id="GO:0005801">
    <property type="term" value="C:cis-Golgi network"/>
    <property type="evidence" value="ECO:0007669"/>
    <property type="project" value="InterPro"/>
</dbReference>
<evidence type="ECO:0000256" key="10">
    <source>
        <dbReference type="SAM" id="Phobius"/>
    </source>
</evidence>
<keyword evidence="8 10" id="KW-0472">Membrane</keyword>
<keyword evidence="3" id="KW-0813">Transport</keyword>
<keyword evidence="9" id="KW-0175">Coiled coil</keyword>
<dbReference type="GO" id="GO:0006888">
    <property type="term" value="P:endoplasmic reticulum to Golgi vesicle-mediated transport"/>
    <property type="evidence" value="ECO:0007669"/>
    <property type="project" value="InterPro"/>
</dbReference>
<dbReference type="GO" id="GO:0000139">
    <property type="term" value="C:Golgi membrane"/>
    <property type="evidence" value="ECO:0007669"/>
    <property type="project" value="UniProtKB-SubCell"/>
</dbReference>
<dbReference type="EMBL" id="PEJP01000004">
    <property type="protein sequence ID" value="RYO72310.1"/>
    <property type="molecule type" value="Genomic_DNA"/>
</dbReference>
<evidence type="ECO:0000256" key="1">
    <source>
        <dbReference type="ARBA" id="ARBA00004409"/>
    </source>
</evidence>
<keyword evidence="12" id="KW-1185">Reference proteome</keyword>
<evidence type="ECO:0000256" key="6">
    <source>
        <dbReference type="ARBA" id="ARBA00022989"/>
    </source>
</evidence>
<organism evidence="11 12">
    <name type="scientific">Alternaria arborescens</name>
    <dbReference type="NCBI Taxonomy" id="156630"/>
    <lineage>
        <taxon>Eukaryota</taxon>
        <taxon>Fungi</taxon>
        <taxon>Dikarya</taxon>
        <taxon>Ascomycota</taxon>
        <taxon>Pezizomycotina</taxon>
        <taxon>Dothideomycetes</taxon>
        <taxon>Pleosporomycetidae</taxon>
        <taxon>Pleosporales</taxon>
        <taxon>Pleosporineae</taxon>
        <taxon>Pleosporaceae</taxon>
        <taxon>Alternaria</taxon>
        <taxon>Alternaria sect. Alternaria</taxon>
    </lineage>
</organism>
<evidence type="ECO:0008006" key="13">
    <source>
        <dbReference type="Google" id="ProtNLM"/>
    </source>
</evidence>
<keyword evidence="7" id="KW-0333">Golgi apparatus</keyword>